<keyword evidence="1" id="KW-0732">Signal</keyword>
<feature type="domain" description="Endonuclease/exonuclease/phosphatase" evidence="2">
    <location>
        <begin position="47"/>
        <end position="346"/>
    </location>
</feature>
<dbReference type="GO" id="GO:0016020">
    <property type="term" value="C:membrane"/>
    <property type="evidence" value="ECO:0007669"/>
    <property type="project" value="GOC"/>
</dbReference>
<dbReference type="OMA" id="WNRKLDY"/>
<sequence>MSWVARCCVAIAVAHTAGAAVAGRRAVRVVNGKDTRVYDPAKPLRVLSWNVQYCAGTTEHFFYDGGRAVSAASPRRQTVRSTLARVAEAIAAEDPDLVLLQEVDRQSLRTGFIDEHAALLDALGGRYASHCSAWYWRVPWVPHPRHQHIGRVNMHLSVFSRFALDSASRVPLPLLREPLHRRLFNLRRAVLAVALRCADGQPPLSVFNTHLSAFSNADGTLVEQVRVLAELGAQVRDGRWLLAGDLNALPPGVPAARHLDAGEAQLYGEAESPISPLYRGATPALPAAEMADPARASKWFSYKPFHRESADRTIDHAFVGAGLTVESARVVQTGGAGGRGAWPSDHLPIMMEVRCR</sequence>
<dbReference type="GO" id="GO:0006506">
    <property type="term" value="P:GPI anchor biosynthetic process"/>
    <property type="evidence" value="ECO:0007669"/>
    <property type="project" value="TreeGrafter"/>
</dbReference>
<dbReference type="Proteomes" id="UP000751190">
    <property type="component" value="Unassembled WGS sequence"/>
</dbReference>
<reference evidence="3" key="1">
    <citation type="submission" date="2021-05" db="EMBL/GenBank/DDBJ databases">
        <title>The genome of the haptophyte Pavlova lutheri (Diacronema luteri, Pavlovales) - a model for lipid biosynthesis in eukaryotic algae.</title>
        <authorList>
            <person name="Hulatt C.J."/>
            <person name="Posewitz M.C."/>
        </authorList>
    </citation>
    <scope>NUCLEOTIDE SEQUENCE</scope>
    <source>
        <strain evidence="3">NIVA-4/92</strain>
    </source>
</reference>
<dbReference type="InterPro" id="IPR036691">
    <property type="entry name" value="Endo/exonu/phosph_ase_sf"/>
</dbReference>
<dbReference type="PANTHER" id="PTHR14859">
    <property type="entry name" value="CALCOFLUOR WHITE HYPERSENSITIVE PROTEIN PRECURSOR"/>
    <property type="match status" value="1"/>
</dbReference>
<dbReference type="EMBL" id="JAGTXO010000009">
    <property type="protein sequence ID" value="KAG8465903.1"/>
    <property type="molecule type" value="Genomic_DNA"/>
</dbReference>
<dbReference type="AlphaFoldDB" id="A0A8J5XF51"/>
<dbReference type="InterPro" id="IPR005135">
    <property type="entry name" value="Endo/exonuclease/phosphatase"/>
</dbReference>
<keyword evidence="4" id="KW-1185">Reference proteome</keyword>
<dbReference type="Gene3D" id="3.60.10.10">
    <property type="entry name" value="Endonuclease/exonuclease/phosphatase"/>
    <property type="match status" value="1"/>
</dbReference>
<accession>A0A8J5XF51</accession>
<organism evidence="3 4">
    <name type="scientific">Diacronema lutheri</name>
    <name type="common">Unicellular marine alga</name>
    <name type="synonym">Monochrysis lutheri</name>
    <dbReference type="NCBI Taxonomy" id="2081491"/>
    <lineage>
        <taxon>Eukaryota</taxon>
        <taxon>Haptista</taxon>
        <taxon>Haptophyta</taxon>
        <taxon>Pavlovophyceae</taxon>
        <taxon>Pavlovales</taxon>
        <taxon>Pavlovaceae</taxon>
        <taxon>Diacronema</taxon>
    </lineage>
</organism>
<dbReference type="SUPFAM" id="SSF56219">
    <property type="entry name" value="DNase I-like"/>
    <property type="match status" value="1"/>
</dbReference>
<dbReference type="Pfam" id="PF03372">
    <property type="entry name" value="Exo_endo_phos"/>
    <property type="match status" value="1"/>
</dbReference>
<dbReference type="PANTHER" id="PTHR14859:SF1">
    <property type="entry name" value="PGAP2-INTERACTING PROTEIN"/>
    <property type="match status" value="1"/>
</dbReference>
<protein>
    <recommendedName>
        <fullName evidence="2">Endonuclease/exonuclease/phosphatase domain-containing protein</fullName>
    </recommendedName>
</protein>
<evidence type="ECO:0000259" key="2">
    <source>
        <dbReference type="Pfam" id="PF03372"/>
    </source>
</evidence>
<name>A0A8J5XF51_DIALT</name>
<gene>
    <name evidence="3" type="ORF">KFE25_005473</name>
</gene>
<evidence type="ECO:0000256" key="1">
    <source>
        <dbReference type="SAM" id="SignalP"/>
    </source>
</evidence>
<comment type="caution">
    <text evidence="3">The sequence shown here is derived from an EMBL/GenBank/DDBJ whole genome shotgun (WGS) entry which is preliminary data.</text>
</comment>
<dbReference type="InterPro" id="IPR051916">
    <property type="entry name" value="GPI-anchor_lipid_remodeler"/>
</dbReference>
<feature type="signal peptide" evidence="1">
    <location>
        <begin position="1"/>
        <end position="19"/>
    </location>
</feature>
<dbReference type="OrthoDB" id="200415at2759"/>
<proteinExistence type="predicted"/>
<evidence type="ECO:0000313" key="4">
    <source>
        <dbReference type="Proteomes" id="UP000751190"/>
    </source>
</evidence>
<feature type="chain" id="PRO_5035226655" description="Endonuclease/exonuclease/phosphatase domain-containing protein" evidence="1">
    <location>
        <begin position="20"/>
        <end position="356"/>
    </location>
</feature>
<evidence type="ECO:0000313" key="3">
    <source>
        <dbReference type="EMBL" id="KAG8465903.1"/>
    </source>
</evidence>
<dbReference type="GO" id="GO:0003824">
    <property type="term" value="F:catalytic activity"/>
    <property type="evidence" value="ECO:0007669"/>
    <property type="project" value="InterPro"/>
</dbReference>